<dbReference type="Pfam" id="PF13599">
    <property type="entry name" value="Pentapeptide_4"/>
    <property type="match status" value="1"/>
</dbReference>
<dbReference type="RefSeq" id="WP_033090650.1">
    <property type="nucleotide sequence ID" value="NZ_AP017900.1"/>
</dbReference>
<evidence type="ECO:0000313" key="1">
    <source>
        <dbReference type="EMBL" id="APA99661.1"/>
    </source>
</evidence>
<organism evidence="2 3">
    <name type="scientific">Nocardia seriolae</name>
    <dbReference type="NCBI Taxonomy" id="37332"/>
    <lineage>
        <taxon>Bacteria</taxon>
        <taxon>Bacillati</taxon>
        <taxon>Actinomycetota</taxon>
        <taxon>Actinomycetes</taxon>
        <taxon>Mycobacteriales</taxon>
        <taxon>Nocardiaceae</taxon>
        <taxon>Nocardia</taxon>
    </lineage>
</organism>
<proteinExistence type="predicted"/>
<protein>
    <submittedName>
        <fullName evidence="2">Uncharacterized protein</fullName>
    </submittedName>
</protein>
<dbReference type="PANTHER" id="PTHR14136">
    <property type="entry name" value="BTB_POZ DOMAIN-CONTAINING PROTEIN KCTD9"/>
    <property type="match status" value="1"/>
</dbReference>
<dbReference type="OrthoDB" id="2579959at2"/>
<dbReference type="Gene3D" id="2.160.20.80">
    <property type="entry name" value="E3 ubiquitin-protein ligase SopA"/>
    <property type="match status" value="1"/>
</dbReference>
<sequence length="214" mass="23605">MPWELADLPFARFLERQDTLLDEGAYDCAHFEGLSLEDPQLRGVTFTECAISATTVTGGFFRYSRFNDVWLGSTRWIRTDLSETNWMDAEFVLAALSGVEAFGSTLRRVSFHNCKFDSVNLRGAVLSDVTFVDCVLRDLDISEAKLTSVTFPGSEISGLSLRNAKLKKVDLRQARSIGVSSGVESLSGATVTNTQLFELAPVFAHSFGITVKEL</sequence>
<dbReference type="InterPro" id="IPR051082">
    <property type="entry name" value="Pentapeptide-BTB/POZ_domain"/>
</dbReference>
<dbReference type="KEGG" id="nsr:NS506_05615"/>
<dbReference type="Proteomes" id="UP000180166">
    <property type="component" value="Chromosome"/>
</dbReference>
<dbReference type="Proteomes" id="UP000037179">
    <property type="component" value="Unassembled WGS sequence"/>
</dbReference>
<dbReference type="EMBL" id="BBYQ01000148">
    <property type="protein sequence ID" value="GAP32244.1"/>
    <property type="molecule type" value="Genomic_DNA"/>
</dbReference>
<dbReference type="PANTHER" id="PTHR14136:SF17">
    <property type="entry name" value="BTB_POZ DOMAIN-CONTAINING PROTEIN KCTD9"/>
    <property type="match status" value="1"/>
</dbReference>
<dbReference type="EMBL" id="CP017839">
    <property type="protein sequence ID" value="APA99661.1"/>
    <property type="molecule type" value="Genomic_DNA"/>
</dbReference>
<dbReference type="GeneID" id="93375591"/>
<reference evidence="1 4" key="3">
    <citation type="submission" date="2016-10" db="EMBL/GenBank/DDBJ databases">
        <title>Genome sequence of Nocardia seriolae strain EM150506, isolated from Anguila japonica.</title>
        <authorList>
            <person name="Han H.-J."/>
        </authorList>
    </citation>
    <scope>NUCLEOTIDE SEQUENCE [LARGE SCALE GENOMIC DNA]</scope>
    <source>
        <strain evidence="1 4">EM150506</strain>
    </source>
</reference>
<gene>
    <name evidence="1" type="ORF">NS506_05615</name>
    <name evidence="2" type="ORF">NSK11_contig00148-0003</name>
</gene>
<dbReference type="SUPFAM" id="SSF141571">
    <property type="entry name" value="Pentapeptide repeat-like"/>
    <property type="match status" value="1"/>
</dbReference>
<reference evidence="2 3" key="2">
    <citation type="journal article" date="2016" name="Genome Announc.">
        <title>Draft Genome Sequence of Erythromycin- and Oxytetracycline-Sensitive Nocardia seriolae Strain U-1 (NBRC 110359).</title>
        <authorList>
            <person name="Imajoh M."/>
            <person name="Sukeda M."/>
            <person name="Shimizu M."/>
            <person name="Yamane J."/>
            <person name="Ohnishi K."/>
            <person name="Oshima S."/>
        </authorList>
    </citation>
    <scope>NUCLEOTIDE SEQUENCE [LARGE SCALE GENOMIC DNA]</scope>
    <source>
        <strain evidence="2 3">U-1</strain>
    </source>
</reference>
<evidence type="ECO:0000313" key="3">
    <source>
        <dbReference type="Proteomes" id="UP000037179"/>
    </source>
</evidence>
<dbReference type="AlphaFoldDB" id="A0A0B8NR26"/>
<keyword evidence="3" id="KW-1185">Reference proteome</keyword>
<name>A0A0B8NR26_9NOCA</name>
<accession>A0A0B8NR26</accession>
<evidence type="ECO:0000313" key="4">
    <source>
        <dbReference type="Proteomes" id="UP000180166"/>
    </source>
</evidence>
<dbReference type="InterPro" id="IPR001646">
    <property type="entry name" value="5peptide_repeat"/>
</dbReference>
<reference evidence="3" key="1">
    <citation type="submission" date="2015-07" db="EMBL/GenBank/DDBJ databases">
        <title>Nocardia seriolae U-1 whole genome shotgun sequence.</title>
        <authorList>
            <person name="Imajoh M."/>
            <person name="Fukumoto Y."/>
            <person name="Sukeda M."/>
            <person name="Yamane J."/>
            <person name="Yamasaki K."/>
            <person name="Shimizu M."/>
            <person name="Ohnishi K."/>
            <person name="Oshima S."/>
        </authorList>
    </citation>
    <scope>NUCLEOTIDE SEQUENCE [LARGE SCALE GENOMIC DNA]</scope>
    <source>
        <strain evidence="3">U-1</strain>
    </source>
</reference>
<evidence type="ECO:0000313" key="2">
    <source>
        <dbReference type="EMBL" id="GAP32244.1"/>
    </source>
</evidence>